<organism evidence="1 2">
    <name type="scientific">Vibrio owensii</name>
    <dbReference type="NCBI Taxonomy" id="696485"/>
    <lineage>
        <taxon>Bacteria</taxon>
        <taxon>Pseudomonadati</taxon>
        <taxon>Pseudomonadota</taxon>
        <taxon>Gammaproteobacteria</taxon>
        <taxon>Vibrionales</taxon>
        <taxon>Vibrionaceae</taxon>
        <taxon>Vibrio</taxon>
    </lineage>
</organism>
<dbReference type="Proteomes" id="UP001295420">
    <property type="component" value="Unassembled WGS sequence"/>
</dbReference>
<dbReference type="AlphaFoldDB" id="A0AAU9Q571"/>
<sequence>MFHLRNNKMAPWQSGYAADCKSVDLGSIPGGASIIFPLNSNIFVPKSNPKLQFRPLTIQELQQN</sequence>
<gene>
    <name evidence="1" type="ORF">THF1D04_240039</name>
</gene>
<accession>A0AAU9Q571</accession>
<proteinExistence type="predicted"/>
<evidence type="ECO:0000313" key="2">
    <source>
        <dbReference type="Proteomes" id="UP001295420"/>
    </source>
</evidence>
<protein>
    <submittedName>
        <fullName evidence="1">Uncharacterized protein</fullName>
    </submittedName>
</protein>
<evidence type="ECO:0000313" key="1">
    <source>
        <dbReference type="EMBL" id="CAH1529293.1"/>
    </source>
</evidence>
<name>A0AAU9Q571_9VIBR</name>
<dbReference type="EMBL" id="CAKMTQ010000017">
    <property type="protein sequence ID" value="CAH1529293.1"/>
    <property type="molecule type" value="Genomic_DNA"/>
</dbReference>
<comment type="caution">
    <text evidence="1">The sequence shown here is derived from an EMBL/GenBank/DDBJ whole genome shotgun (WGS) entry which is preliminary data.</text>
</comment>
<reference evidence="1" key="1">
    <citation type="submission" date="2022-01" db="EMBL/GenBank/DDBJ databases">
        <authorList>
            <person name="Lagorce A."/>
        </authorList>
    </citation>
    <scope>NUCLEOTIDE SEQUENCE</scope>
    <source>
        <strain evidence="1">Th15_F1_D04</strain>
    </source>
</reference>